<evidence type="ECO:0000313" key="2">
    <source>
        <dbReference type="Proteomes" id="UP000199169"/>
    </source>
</evidence>
<dbReference type="AlphaFoldDB" id="A0A1A8XYJ5"/>
<gene>
    <name evidence="1" type="ORF">ACCAA_810056</name>
</gene>
<organism evidence="1 2">
    <name type="scientific">Candidatus Accumulibacter aalborgensis</name>
    <dbReference type="NCBI Taxonomy" id="1860102"/>
    <lineage>
        <taxon>Bacteria</taxon>
        <taxon>Pseudomonadati</taxon>
        <taxon>Pseudomonadota</taxon>
        <taxon>Betaproteobacteria</taxon>
        <taxon>Candidatus Accumulibacter</taxon>
    </lineage>
</organism>
<protein>
    <submittedName>
        <fullName evidence="1">Uncharacterized protein</fullName>
    </submittedName>
</protein>
<dbReference type="EMBL" id="FLQX01000162">
    <property type="protein sequence ID" value="SBT10025.1"/>
    <property type="molecule type" value="Genomic_DNA"/>
</dbReference>
<evidence type="ECO:0000313" key="1">
    <source>
        <dbReference type="EMBL" id="SBT10025.1"/>
    </source>
</evidence>
<keyword evidence="2" id="KW-1185">Reference proteome</keyword>
<proteinExistence type="predicted"/>
<dbReference type="STRING" id="1860102.ACCAA_810056"/>
<accession>A0A1A8XYJ5</accession>
<name>A0A1A8XYJ5_9PROT</name>
<reference evidence="1 2" key="1">
    <citation type="submission" date="2016-06" db="EMBL/GenBank/DDBJ databases">
        <authorList>
            <person name="Kjaerup R.B."/>
            <person name="Dalgaard T.S."/>
            <person name="Juul-Madsen H.R."/>
        </authorList>
    </citation>
    <scope>NUCLEOTIDE SEQUENCE [LARGE SCALE GENOMIC DNA]</scope>
    <source>
        <strain evidence="1">3</strain>
    </source>
</reference>
<sequence length="84" mass="8912">MAAAVVSPVDSLLPCYGLKLRDLSVQRVATHGNQELSGSIHRRNGTAGNITTQALHGKAQAGHVFPFSFGGPCSARRTILLTRE</sequence>
<dbReference type="Proteomes" id="UP000199169">
    <property type="component" value="Unassembled WGS sequence"/>
</dbReference>